<dbReference type="EMBL" id="JACHWR010000001">
    <property type="protein sequence ID" value="MBB3041232.1"/>
    <property type="molecule type" value="Genomic_DNA"/>
</dbReference>
<sequence>MAAHTVRRRGTDSSGRGIYASDYMWSWWQQVLADPAVAPFAHLIVITQGAWMTVAGGGARASAGYHDGGGCFDLRVWNLTSRQVVTLVWAIRRHGGGAWLRNLAHGGFTDPHIHLVLGTDYDLDSGAAWQWSEYIAGRNGLASSGRDYHRRPNPLITTPPEDDMANADEVLAAVEKLTKRVDRMGKNTAARDRRIRDMLLSRIDQYGEKGATAAQLKRLRADVALALADEDNEA</sequence>
<comment type="caution">
    <text evidence="1">The sequence shown here is derived from an EMBL/GenBank/DDBJ whole genome shotgun (WGS) entry which is preliminary data.</text>
</comment>
<name>A0A7W4VTT4_9ACTN</name>
<proteinExistence type="predicted"/>
<organism evidence="1 2">
    <name type="scientific">Nocardioides soli</name>
    <dbReference type="NCBI Taxonomy" id="1036020"/>
    <lineage>
        <taxon>Bacteria</taxon>
        <taxon>Bacillati</taxon>
        <taxon>Actinomycetota</taxon>
        <taxon>Actinomycetes</taxon>
        <taxon>Propionibacteriales</taxon>
        <taxon>Nocardioidaceae</taxon>
        <taxon>Nocardioides</taxon>
    </lineage>
</organism>
<evidence type="ECO:0000313" key="2">
    <source>
        <dbReference type="Proteomes" id="UP000589626"/>
    </source>
</evidence>
<dbReference type="AlphaFoldDB" id="A0A7W4VTT4"/>
<reference evidence="1 2" key="1">
    <citation type="submission" date="2020-08" db="EMBL/GenBank/DDBJ databases">
        <title>Sequencing the genomes of 1000 actinobacteria strains.</title>
        <authorList>
            <person name="Klenk H.-P."/>
        </authorList>
    </citation>
    <scope>NUCLEOTIDE SEQUENCE [LARGE SCALE GENOMIC DNA]</scope>
    <source>
        <strain evidence="1 2">DSM 105498</strain>
    </source>
</reference>
<protein>
    <submittedName>
        <fullName evidence="1">Uncharacterized protein</fullName>
    </submittedName>
</protein>
<dbReference type="Proteomes" id="UP000589626">
    <property type="component" value="Unassembled WGS sequence"/>
</dbReference>
<gene>
    <name evidence="1" type="ORF">FHU40_001033</name>
</gene>
<evidence type="ECO:0000313" key="1">
    <source>
        <dbReference type="EMBL" id="MBB3041232.1"/>
    </source>
</evidence>
<accession>A0A7W4VTT4</accession>
<dbReference type="RefSeq" id="WP_183591156.1">
    <property type="nucleotide sequence ID" value="NZ_JACHWR010000001.1"/>
</dbReference>
<keyword evidence="2" id="KW-1185">Reference proteome</keyword>